<feature type="region of interest" description="Disordered" evidence="8">
    <location>
        <begin position="525"/>
        <end position="667"/>
    </location>
</feature>
<evidence type="ECO:0000256" key="3">
    <source>
        <dbReference type="ARBA" id="ARBA00022737"/>
    </source>
</evidence>
<feature type="compositionally biased region" description="Basic and acidic residues" evidence="8">
    <location>
        <begin position="589"/>
        <end position="612"/>
    </location>
</feature>
<protein>
    <recommendedName>
        <fullName evidence="9">C2H2-type domain-containing protein</fullName>
    </recommendedName>
</protein>
<evidence type="ECO:0000256" key="4">
    <source>
        <dbReference type="ARBA" id="ARBA00022771"/>
    </source>
</evidence>
<sequence>MAAKQPTANQKNRKYKCDVSGCEWSFDERGKLLRHLDTHISYGRFCCLLCKEEFIHEYNIYPHWRKVCASMQSTFGNGELLHVSTEELNKKATALIKTIEDKVDYYEVGAVSFRPSKDYIIDVSENSELSFYATCYLCGLSLPAKFIRAHIDAHRGHYAIDEDAFQRFMCNLCSLTFSAVEQLYKHWYETCEEVEANHDDVRSLTSDELLGLVYSILQQSVPLSTCERMRRHDINVTARFWRTDVKSSNAPNIKYLRYQHSVYPWPSTNVTFYEASEQISMNGEFELKRKSYDANFNRVNLLADMCPSFYAMYAYWLNVRIPDDTHPNPICRLLTYENTPYNKRLSSMSMTSRSYPQINKSFPMYRKWNPHYGDVSCNICRTVFANRGRLKQHKRVMHEAMLGLCVLCAEQLSSYCSLVDHWRFECPTIDGLLSEEEKRNASAGLLRELIYRLNEGNLMRSENEPLDETLWKLKSRYFLTTNAAPVVLKTELKAFVEHRIRAFQGMLALENNQQDEPRETEVIREFFERQDQRQRRHERRDDATMSDGDDGDGDGDRDKNVASTSSGEMANAGLPMKWARHRRHSWHRRNTDGHAIEGDEGRSQSGVEDRELIPPNDSIPQYLNSEASDDVVVMADASTKSDRKATKRSRNRRGASRRHKSSEDRVDVDVDDDFGNIREIASDHVIAQGSKMRERFESRYAMLESTEPMLYTTIQRKKNHTTNWANDRCIIYDNALIDLRNFLPLEISCAVCYTADGEAVIGGTWRLPREDIPKKELQIGSTIKGPKGVELEVIRVESGDDYEPLLFPVQYVPKLRRNGKLIRLFKCNPIRVDGENDDVRIGK</sequence>
<comment type="subcellular location">
    <subcellularLocation>
        <location evidence="1">Nucleus</location>
    </subcellularLocation>
</comment>
<comment type="caution">
    <text evidence="10">The sequence shown here is derived from an EMBL/GenBank/DDBJ whole genome shotgun (WGS) entry which is preliminary data.</text>
</comment>
<dbReference type="Gene3D" id="3.30.160.60">
    <property type="entry name" value="Classic Zinc Finger"/>
    <property type="match status" value="1"/>
</dbReference>
<evidence type="ECO:0000256" key="7">
    <source>
        <dbReference type="PROSITE-ProRule" id="PRU00042"/>
    </source>
</evidence>
<keyword evidence="6" id="KW-0539">Nucleus</keyword>
<feature type="domain" description="C2H2-type" evidence="9">
    <location>
        <begin position="375"/>
        <end position="398"/>
    </location>
</feature>
<name>A0A8S1EVC4_9PELO</name>
<dbReference type="InterPro" id="IPR050888">
    <property type="entry name" value="ZnF_C2H2-type_TF"/>
</dbReference>
<dbReference type="AlphaFoldDB" id="A0A8S1EVC4"/>
<dbReference type="PROSITE" id="PS50157">
    <property type="entry name" value="ZINC_FINGER_C2H2_2"/>
    <property type="match status" value="2"/>
</dbReference>
<evidence type="ECO:0000313" key="10">
    <source>
        <dbReference type="EMBL" id="CAB3407597.1"/>
    </source>
</evidence>
<evidence type="ECO:0000256" key="5">
    <source>
        <dbReference type="ARBA" id="ARBA00022833"/>
    </source>
</evidence>
<reference evidence="10 11" key="1">
    <citation type="submission" date="2020-04" db="EMBL/GenBank/DDBJ databases">
        <authorList>
            <person name="Laetsch R D."/>
            <person name="Stevens L."/>
            <person name="Kumar S."/>
            <person name="Blaxter L. M."/>
        </authorList>
    </citation>
    <scope>NUCLEOTIDE SEQUENCE [LARGE SCALE GENOMIC DNA]</scope>
</reference>
<gene>
    <name evidence="10" type="ORF">CBOVIS_LOCUS9506</name>
</gene>
<keyword evidence="3" id="KW-0677">Repeat</keyword>
<dbReference type="Proteomes" id="UP000494206">
    <property type="component" value="Unassembled WGS sequence"/>
</dbReference>
<dbReference type="GO" id="GO:0008270">
    <property type="term" value="F:zinc ion binding"/>
    <property type="evidence" value="ECO:0007669"/>
    <property type="project" value="UniProtKB-KW"/>
</dbReference>
<dbReference type="OrthoDB" id="8922241at2759"/>
<feature type="compositionally biased region" description="Basic and acidic residues" evidence="8">
    <location>
        <begin position="525"/>
        <end position="543"/>
    </location>
</feature>
<dbReference type="EMBL" id="CADEPM010000006">
    <property type="protein sequence ID" value="CAB3407597.1"/>
    <property type="molecule type" value="Genomic_DNA"/>
</dbReference>
<accession>A0A8S1EVC4</accession>
<keyword evidence="2" id="KW-0479">Metal-binding</keyword>
<keyword evidence="5" id="KW-0862">Zinc</keyword>
<feature type="compositionally biased region" description="Basic residues" evidence="8">
    <location>
        <begin position="578"/>
        <end position="588"/>
    </location>
</feature>
<evidence type="ECO:0000256" key="8">
    <source>
        <dbReference type="SAM" id="MobiDB-lite"/>
    </source>
</evidence>
<evidence type="ECO:0000313" key="11">
    <source>
        <dbReference type="Proteomes" id="UP000494206"/>
    </source>
</evidence>
<organism evidence="10 11">
    <name type="scientific">Caenorhabditis bovis</name>
    <dbReference type="NCBI Taxonomy" id="2654633"/>
    <lineage>
        <taxon>Eukaryota</taxon>
        <taxon>Metazoa</taxon>
        <taxon>Ecdysozoa</taxon>
        <taxon>Nematoda</taxon>
        <taxon>Chromadorea</taxon>
        <taxon>Rhabditida</taxon>
        <taxon>Rhabditina</taxon>
        <taxon>Rhabditomorpha</taxon>
        <taxon>Rhabditoidea</taxon>
        <taxon>Rhabditidae</taxon>
        <taxon>Peloderinae</taxon>
        <taxon>Caenorhabditis</taxon>
    </lineage>
</organism>
<dbReference type="PROSITE" id="PS00028">
    <property type="entry name" value="ZINC_FINGER_C2H2_1"/>
    <property type="match status" value="2"/>
</dbReference>
<feature type="compositionally biased region" description="Basic residues" evidence="8">
    <location>
        <begin position="645"/>
        <end position="660"/>
    </location>
</feature>
<keyword evidence="11" id="KW-1185">Reference proteome</keyword>
<dbReference type="GO" id="GO:0005634">
    <property type="term" value="C:nucleus"/>
    <property type="evidence" value="ECO:0007669"/>
    <property type="project" value="UniProtKB-SubCell"/>
</dbReference>
<dbReference type="InterPro" id="IPR013087">
    <property type="entry name" value="Znf_C2H2_type"/>
</dbReference>
<evidence type="ECO:0000256" key="6">
    <source>
        <dbReference type="ARBA" id="ARBA00023242"/>
    </source>
</evidence>
<evidence type="ECO:0000256" key="1">
    <source>
        <dbReference type="ARBA" id="ARBA00004123"/>
    </source>
</evidence>
<dbReference type="PANTHER" id="PTHR24406">
    <property type="entry name" value="TRANSCRIPTIONAL REPRESSOR CTCFL-RELATED"/>
    <property type="match status" value="1"/>
</dbReference>
<proteinExistence type="predicted"/>
<evidence type="ECO:0000256" key="2">
    <source>
        <dbReference type="ARBA" id="ARBA00022723"/>
    </source>
</evidence>
<evidence type="ECO:0000259" key="9">
    <source>
        <dbReference type="PROSITE" id="PS50157"/>
    </source>
</evidence>
<dbReference type="SMART" id="SM00355">
    <property type="entry name" value="ZnF_C2H2"/>
    <property type="match status" value="3"/>
</dbReference>
<keyword evidence="4 7" id="KW-0863">Zinc-finger</keyword>
<feature type="domain" description="C2H2-type" evidence="9">
    <location>
        <begin position="15"/>
        <end position="39"/>
    </location>
</feature>